<reference evidence="1 2" key="1">
    <citation type="journal article" date="2024" name="J Genomics">
        <title>Draft genome sequencing and assembly of Favolaschia claudopus CIRM-BRFM 2984 isolated from oak limbs.</title>
        <authorList>
            <person name="Navarro D."/>
            <person name="Drula E."/>
            <person name="Chaduli D."/>
            <person name="Cazenave R."/>
            <person name="Ahrendt S."/>
            <person name="Wang J."/>
            <person name="Lipzen A."/>
            <person name="Daum C."/>
            <person name="Barry K."/>
            <person name="Grigoriev I.V."/>
            <person name="Favel A."/>
            <person name="Rosso M.N."/>
            <person name="Martin F."/>
        </authorList>
    </citation>
    <scope>NUCLEOTIDE SEQUENCE [LARGE SCALE GENOMIC DNA]</scope>
    <source>
        <strain evidence="1 2">CIRM-BRFM 2984</strain>
    </source>
</reference>
<gene>
    <name evidence="1" type="ORF">R3P38DRAFT_3064553</name>
</gene>
<sequence>MAGSSFVYGKACARVCVFWFLRRQCLLGLHGFGPTSLDAEDPETGQAVASEIQDKTVDFDFYLFETRCGTRLKPFFSEMIPVMCEEFMVNIHEPNLRMRRVAWQKCLRRRQPGGLR</sequence>
<dbReference type="AlphaFoldDB" id="A0AAW0A1Z9"/>
<evidence type="ECO:0000313" key="1">
    <source>
        <dbReference type="EMBL" id="KAK6997371.1"/>
    </source>
</evidence>
<name>A0AAW0A1Z9_9AGAR</name>
<keyword evidence="2" id="KW-1185">Reference proteome</keyword>
<dbReference type="Proteomes" id="UP001362999">
    <property type="component" value="Unassembled WGS sequence"/>
</dbReference>
<organism evidence="1 2">
    <name type="scientific">Favolaschia claudopus</name>
    <dbReference type="NCBI Taxonomy" id="2862362"/>
    <lineage>
        <taxon>Eukaryota</taxon>
        <taxon>Fungi</taxon>
        <taxon>Dikarya</taxon>
        <taxon>Basidiomycota</taxon>
        <taxon>Agaricomycotina</taxon>
        <taxon>Agaricomycetes</taxon>
        <taxon>Agaricomycetidae</taxon>
        <taxon>Agaricales</taxon>
        <taxon>Marasmiineae</taxon>
        <taxon>Mycenaceae</taxon>
        <taxon>Favolaschia</taxon>
    </lineage>
</organism>
<proteinExistence type="predicted"/>
<evidence type="ECO:0000313" key="2">
    <source>
        <dbReference type="Proteomes" id="UP001362999"/>
    </source>
</evidence>
<comment type="caution">
    <text evidence="1">The sequence shown here is derived from an EMBL/GenBank/DDBJ whole genome shotgun (WGS) entry which is preliminary data.</text>
</comment>
<accession>A0AAW0A1Z9</accession>
<dbReference type="EMBL" id="JAWWNJ010000092">
    <property type="protein sequence ID" value="KAK6997371.1"/>
    <property type="molecule type" value="Genomic_DNA"/>
</dbReference>
<protein>
    <submittedName>
        <fullName evidence="1">Uncharacterized protein</fullName>
    </submittedName>
</protein>